<dbReference type="Gene3D" id="2.60.40.1490">
    <property type="entry name" value="Histone chaperone ASF1-like"/>
    <property type="match status" value="1"/>
</dbReference>
<comment type="similarity">
    <text evidence="2">Belongs to the ASF1 family.</text>
</comment>
<dbReference type="Pfam" id="PF04729">
    <property type="entry name" value="ASF1_hist_chap"/>
    <property type="match status" value="1"/>
</dbReference>
<reference evidence="8" key="1">
    <citation type="submission" date="2022-01" db="EMBL/GenBank/DDBJ databases">
        <title>Genome Sequence Resource for Two Populations of Ditylenchus destructor, the Migratory Endoparasitic Phytonematode.</title>
        <authorList>
            <person name="Zhang H."/>
            <person name="Lin R."/>
            <person name="Xie B."/>
        </authorList>
    </citation>
    <scope>NUCLEOTIDE SEQUENCE</scope>
    <source>
        <strain evidence="8">BazhouSP</strain>
    </source>
</reference>
<dbReference type="GO" id="GO:0042393">
    <property type="term" value="F:histone binding"/>
    <property type="evidence" value="ECO:0007669"/>
    <property type="project" value="TreeGrafter"/>
</dbReference>
<dbReference type="EMBL" id="JAKKPZ010000018">
    <property type="protein sequence ID" value="KAI1712484.1"/>
    <property type="molecule type" value="Genomic_DNA"/>
</dbReference>
<evidence type="ECO:0000256" key="4">
    <source>
        <dbReference type="ARBA" id="ARBA00023163"/>
    </source>
</evidence>
<evidence type="ECO:0000256" key="6">
    <source>
        <dbReference type="ARBA" id="ARBA00023242"/>
    </source>
</evidence>
<comment type="subcellular location">
    <subcellularLocation>
        <location evidence="1">Nucleus</location>
    </subcellularLocation>
</comment>
<dbReference type="PANTHER" id="PTHR12040:SF0">
    <property type="entry name" value="HISTONE CHAPERONE ASF1"/>
    <property type="match status" value="1"/>
</dbReference>
<dbReference type="InterPro" id="IPR006818">
    <property type="entry name" value="ASF1-like"/>
</dbReference>
<accession>A0AAD4N626</accession>
<dbReference type="GO" id="GO:0006335">
    <property type="term" value="P:DNA replication-dependent chromatin assembly"/>
    <property type="evidence" value="ECO:0007669"/>
    <property type="project" value="TreeGrafter"/>
</dbReference>
<dbReference type="PANTHER" id="PTHR12040">
    <property type="entry name" value="ANTI-SILENCING PROTEIN 1"/>
    <property type="match status" value="1"/>
</dbReference>
<evidence type="ECO:0000256" key="5">
    <source>
        <dbReference type="ARBA" id="ARBA00023186"/>
    </source>
</evidence>
<gene>
    <name evidence="8" type="ORF">DdX_09570</name>
</gene>
<evidence type="ECO:0000256" key="1">
    <source>
        <dbReference type="ARBA" id="ARBA00004123"/>
    </source>
</evidence>
<feature type="region of interest" description="Disordered" evidence="7">
    <location>
        <begin position="165"/>
        <end position="188"/>
    </location>
</feature>
<keyword evidence="5" id="KW-0143">Chaperone</keyword>
<sequence>MSALVKIYGVQILGNPSKVNAPIKMEISFEAFESIKDEIECELTFVASDAVEERDQLLETVVIGPFESGSHKFTFEAPAPDMTKLSAEDVSDCTALLLKCKYRNQTFTKFGWLVTHVYTDEELVENPPETPILEKLERNIDGPDVRVTHFPIKWVDSAVDEKDMGTSIEQAAGDASAEQAKQDVAMES</sequence>
<dbReference type="SUPFAM" id="SSF101546">
    <property type="entry name" value="ASF1-like"/>
    <property type="match status" value="1"/>
</dbReference>
<evidence type="ECO:0000256" key="7">
    <source>
        <dbReference type="SAM" id="MobiDB-lite"/>
    </source>
</evidence>
<protein>
    <submittedName>
        <fullName evidence="8">ASF1 like histone chaperone domain-containing protein</fullName>
    </submittedName>
</protein>
<evidence type="ECO:0000256" key="3">
    <source>
        <dbReference type="ARBA" id="ARBA00023015"/>
    </source>
</evidence>
<dbReference type="GO" id="GO:0000785">
    <property type="term" value="C:chromatin"/>
    <property type="evidence" value="ECO:0007669"/>
    <property type="project" value="TreeGrafter"/>
</dbReference>
<keyword evidence="6" id="KW-0539">Nucleus</keyword>
<keyword evidence="9" id="KW-1185">Reference proteome</keyword>
<evidence type="ECO:0000256" key="2">
    <source>
        <dbReference type="ARBA" id="ARBA00006051"/>
    </source>
</evidence>
<evidence type="ECO:0000313" key="9">
    <source>
        <dbReference type="Proteomes" id="UP001201812"/>
    </source>
</evidence>
<organism evidence="8 9">
    <name type="scientific">Ditylenchus destructor</name>
    <dbReference type="NCBI Taxonomy" id="166010"/>
    <lineage>
        <taxon>Eukaryota</taxon>
        <taxon>Metazoa</taxon>
        <taxon>Ecdysozoa</taxon>
        <taxon>Nematoda</taxon>
        <taxon>Chromadorea</taxon>
        <taxon>Rhabditida</taxon>
        <taxon>Tylenchina</taxon>
        <taxon>Tylenchomorpha</taxon>
        <taxon>Sphaerularioidea</taxon>
        <taxon>Anguinidae</taxon>
        <taxon>Anguininae</taxon>
        <taxon>Ditylenchus</taxon>
    </lineage>
</organism>
<comment type="caution">
    <text evidence="8">The sequence shown here is derived from an EMBL/GenBank/DDBJ whole genome shotgun (WGS) entry which is preliminary data.</text>
</comment>
<keyword evidence="4" id="KW-0804">Transcription</keyword>
<proteinExistence type="inferred from homology"/>
<evidence type="ECO:0000313" key="8">
    <source>
        <dbReference type="EMBL" id="KAI1712484.1"/>
    </source>
</evidence>
<dbReference type="AlphaFoldDB" id="A0AAD4N626"/>
<dbReference type="GO" id="GO:0005634">
    <property type="term" value="C:nucleus"/>
    <property type="evidence" value="ECO:0007669"/>
    <property type="project" value="UniProtKB-SubCell"/>
</dbReference>
<keyword evidence="3" id="KW-0805">Transcription regulation</keyword>
<dbReference type="Proteomes" id="UP001201812">
    <property type="component" value="Unassembled WGS sequence"/>
</dbReference>
<name>A0AAD4N626_9BILA</name>
<dbReference type="InterPro" id="IPR036747">
    <property type="entry name" value="ASF1-like_sf"/>
</dbReference>